<dbReference type="GO" id="GO:0003999">
    <property type="term" value="F:adenine phosphoribosyltransferase activity"/>
    <property type="evidence" value="ECO:0007669"/>
    <property type="project" value="UniProtKB-UniRule"/>
</dbReference>
<evidence type="ECO:0000256" key="3">
    <source>
        <dbReference type="ARBA" id="ARBA00004496"/>
    </source>
</evidence>
<dbReference type="NCBIfam" id="NF002636">
    <property type="entry name" value="PRK02304.1-5"/>
    <property type="match status" value="1"/>
</dbReference>
<evidence type="ECO:0000313" key="13">
    <source>
        <dbReference type="EMBL" id="TPW74240.1"/>
    </source>
</evidence>
<evidence type="ECO:0000256" key="10">
    <source>
        <dbReference type="ARBA" id="ARBA00022726"/>
    </source>
</evidence>
<evidence type="ECO:0000256" key="11">
    <source>
        <dbReference type="HAMAP-Rule" id="MF_00004"/>
    </source>
</evidence>
<comment type="subcellular location">
    <subcellularLocation>
        <location evidence="3 11">Cytoplasm</location>
    </subcellularLocation>
</comment>
<dbReference type="Proteomes" id="UP000316252">
    <property type="component" value="Unassembled WGS sequence"/>
</dbReference>
<dbReference type="GO" id="GO:0006168">
    <property type="term" value="P:adenine salvage"/>
    <property type="evidence" value="ECO:0007669"/>
    <property type="project" value="InterPro"/>
</dbReference>
<dbReference type="CDD" id="cd06223">
    <property type="entry name" value="PRTases_typeI"/>
    <property type="match status" value="1"/>
</dbReference>
<evidence type="ECO:0000256" key="9">
    <source>
        <dbReference type="ARBA" id="ARBA00022679"/>
    </source>
</evidence>
<dbReference type="RefSeq" id="WP_141164818.1">
    <property type="nucleotide sequence ID" value="NZ_VHQG01000005.1"/>
</dbReference>
<proteinExistence type="inferred from homology"/>
<evidence type="ECO:0000256" key="1">
    <source>
        <dbReference type="ARBA" id="ARBA00000868"/>
    </source>
</evidence>
<accession>A0A506XXU7</accession>
<evidence type="ECO:0000256" key="2">
    <source>
        <dbReference type="ARBA" id="ARBA00003968"/>
    </source>
</evidence>
<evidence type="ECO:0000313" key="14">
    <source>
        <dbReference type="Proteomes" id="UP000316252"/>
    </source>
</evidence>
<name>A0A506XXU7_9MICO</name>
<dbReference type="InterPro" id="IPR005764">
    <property type="entry name" value="Ade_phspho_trans"/>
</dbReference>
<comment type="pathway">
    <text evidence="4 11">Purine metabolism; AMP biosynthesis via salvage pathway; AMP from adenine: step 1/1.</text>
</comment>
<reference evidence="13 14" key="1">
    <citation type="submission" date="2019-06" db="EMBL/GenBank/DDBJ databases">
        <authorList>
            <person name="Li F."/>
        </authorList>
    </citation>
    <scope>NUCLEOTIDE SEQUENCE [LARGE SCALE GENOMIC DNA]</scope>
    <source>
        <strain evidence="13 14">10F1D-1</strain>
    </source>
</reference>
<evidence type="ECO:0000256" key="7">
    <source>
        <dbReference type="ARBA" id="ARBA00022490"/>
    </source>
</evidence>
<dbReference type="PANTHER" id="PTHR32315:SF3">
    <property type="entry name" value="ADENINE PHOSPHORIBOSYLTRANSFERASE"/>
    <property type="match status" value="1"/>
</dbReference>
<evidence type="ECO:0000256" key="5">
    <source>
        <dbReference type="ARBA" id="ARBA00008391"/>
    </source>
</evidence>
<dbReference type="EMBL" id="VHQG01000005">
    <property type="protein sequence ID" value="TPW74240.1"/>
    <property type="molecule type" value="Genomic_DNA"/>
</dbReference>
<dbReference type="HAMAP" id="MF_00004">
    <property type="entry name" value="Aden_phosphoribosyltr"/>
    <property type="match status" value="1"/>
</dbReference>
<comment type="subunit">
    <text evidence="11">Homodimer.</text>
</comment>
<evidence type="ECO:0000259" key="12">
    <source>
        <dbReference type="Pfam" id="PF00156"/>
    </source>
</evidence>
<keyword evidence="14" id="KW-1185">Reference proteome</keyword>
<keyword evidence="10 11" id="KW-0660">Purine salvage</keyword>
<comment type="catalytic activity">
    <reaction evidence="1 11">
        <text>AMP + diphosphate = 5-phospho-alpha-D-ribose 1-diphosphate + adenine</text>
        <dbReference type="Rhea" id="RHEA:16609"/>
        <dbReference type="ChEBI" id="CHEBI:16708"/>
        <dbReference type="ChEBI" id="CHEBI:33019"/>
        <dbReference type="ChEBI" id="CHEBI:58017"/>
        <dbReference type="ChEBI" id="CHEBI:456215"/>
        <dbReference type="EC" id="2.4.2.7"/>
    </reaction>
</comment>
<dbReference type="PANTHER" id="PTHR32315">
    <property type="entry name" value="ADENINE PHOSPHORIBOSYLTRANSFERASE"/>
    <property type="match status" value="1"/>
</dbReference>
<dbReference type="GO" id="GO:0016208">
    <property type="term" value="F:AMP binding"/>
    <property type="evidence" value="ECO:0007669"/>
    <property type="project" value="TreeGrafter"/>
</dbReference>
<organism evidence="13 14">
    <name type="scientific">Schumannella soli</name>
    <dbReference type="NCBI Taxonomy" id="2590779"/>
    <lineage>
        <taxon>Bacteria</taxon>
        <taxon>Bacillati</taxon>
        <taxon>Actinomycetota</taxon>
        <taxon>Actinomycetes</taxon>
        <taxon>Micrococcales</taxon>
        <taxon>Microbacteriaceae</taxon>
        <taxon>Schumannella</taxon>
    </lineage>
</organism>
<dbReference type="SUPFAM" id="SSF53271">
    <property type="entry name" value="PRTase-like"/>
    <property type="match status" value="1"/>
</dbReference>
<comment type="function">
    <text evidence="2 11">Catalyzes a salvage reaction resulting in the formation of AMP, that is energically less costly than de novo synthesis.</text>
</comment>
<dbReference type="GO" id="GO:0002055">
    <property type="term" value="F:adenine binding"/>
    <property type="evidence" value="ECO:0007669"/>
    <property type="project" value="TreeGrafter"/>
</dbReference>
<dbReference type="EC" id="2.4.2.7" evidence="6 11"/>
<evidence type="ECO:0000256" key="4">
    <source>
        <dbReference type="ARBA" id="ARBA00004659"/>
    </source>
</evidence>
<feature type="domain" description="Phosphoribosyltransferase" evidence="12">
    <location>
        <begin position="39"/>
        <end position="152"/>
    </location>
</feature>
<protein>
    <recommendedName>
        <fullName evidence="6 11">Adenine phosphoribosyltransferase</fullName>
        <shortName evidence="11">APRT</shortName>
        <ecNumber evidence="6 11">2.4.2.7</ecNumber>
    </recommendedName>
</protein>
<dbReference type="GO" id="GO:0006166">
    <property type="term" value="P:purine ribonucleoside salvage"/>
    <property type="evidence" value="ECO:0007669"/>
    <property type="project" value="UniProtKB-KW"/>
</dbReference>
<evidence type="ECO:0000256" key="8">
    <source>
        <dbReference type="ARBA" id="ARBA00022676"/>
    </source>
</evidence>
<dbReference type="InterPro" id="IPR029057">
    <property type="entry name" value="PRTase-like"/>
</dbReference>
<keyword evidence="9 11" id="KW-0808">Transferase</keyword>
<dbReference type="UniPathway" id="UPA00588">
    <property type="reaction ID" value="UER00646"/>
</dbReference>
<dbReference type="AlphaFoldDB" id="A0A506XXU7"/>
<comment type="similarity">
    <text evidence="5 11">Belongs to the purine/pyrimidine phosphoribosyltransferase family.</text>
</comment>
<gene>
    <name evidence="11" type="primary">apt</name>
    <name evidence="13" type="ORF">FJ657_16615</name>
</gene>
<dbReference type="Gene3D" id="3.40.50.2020">
    <property type="match status" value="1"/>
</dbReference>
<evidence type="ECO:0000256" key="6">
    <source>
        <dbReference type="ARBA" id="ARBA00011893"/>
    </source>
</evidence>
<dbReference type="Pfam" id="PF00156">
    <property type="entry name" value="Pribosyltran"/>
    <property type="match status" value="1"/>
</dbReference>
<sequence>MDSAAELLRALMRETPDFPEPGIMFRDISPVLADGAALAALADALSAPFAGAYDVVAGVEARGFPLAAAIAARTGHGTLLLRKAGKLPGPVLRERYGLEYGTDTLEVRADTVSPATRVLVVDDVLATGGTLAAAHRLIESANWSVVGTAVALELSDLAGRARLGAPVHAVVTL</sequence>
<dbReference type="FunFam" id="3.40.50.2020:FF:000021">
    <property type="entry name" value="Adenine phosphoribosyltransferase"/>
    <property type="match status" value="1"/>
</dbReference>
<comment type="caution">
    <text evidence="13">The sequence shown here is derived from an EMBL/GenBank/DDBJ whole genome shotgun (WGS) entry which is preliminary data.</text>
</comment>
<dbReference type="InterPro" id="IPR000836">
    <property type="entry name" value="PRTase_dom"/>
</dbReference>
<dbReference type="GO" id="GO:0005737">
    <property type="term" value="C:cytoplasm"/>
    <property type="evidence" value="ECO:0007669"/>
    <property type="project" value="UniProtKB-SubCell"/>
</dbReference>
<dbReference type="OrthoDB" id="9803963at2"/>
<dbReference type="GO" id="GO:0044209">
    <property type="term" value="P:AMP salvage"/>
    <property type="evidence" value="ECO:0007669"/>
    <property type="project" value="UniProtKB-UniRule"/>
</dbReference>
<keyword evidence="8 11" id="KW-0328">Glycosyltransferase</keyword>
<keyword evidence="7 11" id="KW-0963">Cytoplasm</keyword>
<dbReference type="InterPro" id="IPR050054">
    <property type="entry name" value="UPRTase/APRTase"/>
</dbReference>